<evidence type="ECO:0000256" key="6">
    <source>
        <dbReference type="ARBA" id="ARBA00023204"/>
    </source>
</evidence>
<gene>
    <name evidence="13" type="primary">LOC100366287</name>
</gene>
<organism evidence="12 13">
    <name type="scientific">Saccoglossus kowalevskii</name>
    <name type="common">Acorn worm</name>
    <dbReference type="NCBI Taxonomy" id="10224"/>
    <lineage>
        <taxon>Eukaryota</taxon>
        <taxon>Metazoa</taxon>
        <taxon>Hemichordata</taxon>
        <taxon>Enteropneusta</taxon>
        <taxon>Harrimaniidae</taxon>
        <taxon>Saccoglossus</taxon>
    </lineage>
</organism>
<dbReference type="InterPro" id="IPR040444">
    <property type="entry name" value="PCNA-AF"/>
</dbReference>
<evidence type="ECO:0000256" key="3">
    <source>
        <dbReference type="ARBA" id="ARBA00013777"/>
    </source>
</evidence>
<dbReference type="InterPro" id="IPR031444">
    <property type="entry name" value="PCNA-AF_dom"/>
</dbReference>
<feature type="region of interest" description="Disordered" evidence="10">
    <location>
        <begin position="1"/>
        <end position="121"/>
    </location>
</feature>
<evidence type="ECO:0000256" key="2">
    <source>
        <dbReference type="ARBA" id="ARBA00004556"/>
    </source>
</evidence>
<evidence type="ECO:0000256" key="1">
    <source>
        <dbReference type="ARBA" id="ARBA00004123"/>
    </source>
</evidence>
<evidence type="ECO:0000256" key="9">
    <source>
        <dbReference type="ARBA" id="ARBA00031186"/>
    </source>
</evidence>
<keyword evidence="12" id="KW-1185">Reference proteome</keyword>
<evidence type="ECO:0000256" key="8">
    <source>
        <dbReference type="ARBA" id="ARBA00030014"/>
    </source>
</evidence>
<dbReference type="Proteomes" id="UP000694865">
    <property type="component" value="Unplaced"/>
</dbReference>
<feature type="compositionally biased region" description="Polar residues" evidence="10">
    <location>
        <begin position="103"/>
        <end position="114"/>
    </location>
</feature>
<reference evidence="13" key="1">
    <citation type="submission" date="2025-08" db="UniProtKB">
        <authorList>
            <consortium name="RefSeq"/>
        </authorList>
    </citation>
    <scope>IDENTIFICATION</scope>
    <source>
        <tissue evidence="13">Testes</tissue>
    </source>
</reference>
<evidence type="ECO:0000256" key="5">
    <source>
        <dbReference type="ARBA" id="ARBA00022763"/>
    </source>
</evidence>
<keyword evidence="4" id="KW-0963">Cytoplasm</keyword>
<dbReference type="RefSeq" id="XP_002731360.1">
    <property type="nucleotide sequence ID" value="XM_002731314.2"/>
</dbReference>
<evidence type="ECO:0000313" key="12">
    <source>
        <dbReference type="Proteomes" id="UP000694865"/>
    </source>
</evidence>
<proteinExistence type="predicted"/>
<dbReference type="GeneID" id="100366287"/>
<keyword evidence="5" id="KW-0227">DNA damage</keyword>
<dbReference type="Pfam" id="PF15715">
    <property type="entry name" value="PAF"/>
    <property type="match status" value="1"/>
</dbReference>
<dbReference type="PANTHER" id="PTHR15679:SF8">
    <property type="entry name" value="PCNA-ASSOCIATED FACTOR"/>
    <property type="match status" value="1"/>
</dbReference>
<feature type="compositionally biased region" description="Basic and acidic residues" evidence="10">
    <location>
        <begin position="1"/>
        <end position="10"/>
    </location>
</feature>
<accession>A0ABM0GJQ6</accession>
<protein>
    <recommendedName>
        <fullName evidence="3">PCNA-associated factor</fullName>
    </recommendedName>
    <alternativeName>
        <fullName evidence="8">PCNA-associated factor of 15 kDa</fullName>
    </alternativeName>
    <alternativeName>
        <fullName evidence="9">PCNA-clamp-associated factor</fullName>
    </alternativeName>
</protein>
<feature type="domain" description="PCNA-associated factor histone-like" evidence="11">
    <location>
        <begin position="1"/>
        <end position="103"/>
    </location>
</feature>
<evidence type="ECO:0000256" key="4">
    <source>
        <dbReference type="ARBA" id="ARBA00022490"/>
    </source>
</evidence>
<comment type="subcellular location">
    <subcellularLocation>
        <location evidence="2">Cytoplasm</location>
        <location evidence="2">Perinuclear region</location>
    </subcellularLocation>
    <subcellularLocation>
        <location evidence="1">Nucleus</location>
    </subcellularLocation>
</comment>
<evidence type="ECO:0000256" key="10">
    <source>
        <dbReference type="SAM" id="MobiDB-lite"/>
    </source>
</evidence>
<name>A0ABM0GJQ6_SACKO</name>
<sequence length="121" mass="12443">MVRTKADGCGRKAVAAKAPRKALSSSSQSASFASPGKAGAKNAGGGNPVCVRPTPSWQKGMGNFITTAPSKSKSLDKENEVPDDMEGAGCSSAQDSCMKESSTETVTPTKNNIIESDDDDD</sequence>
<evidence type="ECO:0000256" key="7">
    <source>
        <dbReference type="ARBA" id="ARBA00023242"/>
    </source>
</evidence>
<keyword evidence="6" id="KW-0234">DNA repair</keyword>
<dbReference type="PANTHER" id="PTHR15679">
    <property type="entry name" value="PCNA-ASSOCIATED FACTOR"/>
    <property type="match status" value="1"/>
</dbReference>
<evidence type="ECO:0000313" key="13">
    <source>
        <dbReference type="RefSeq" id="XP_002731360.1"/>
    </source>
</evidence>
<feature type="compositionally biased region" description="Low complexity" evidence="10">
    <location>
        <begin position="11"/>
        <end position="41"/>
    </location>
</feature>
<keyword evidence="7" id="KW-0539">Nucleus</keyword>
<evidence type="ECO:0000259" key="11">
    <source>
        <dbReference type="Pfam" id="PF15715"/>
    </source>
</evidence>